<organism evidence="1 2">
    <name type="scientific">Adhaeribacter pallidiroseus</name>
    <dbReference type="NCBI Taxonomy" id="2072847"/>
    <lineage>
        <taxon>Bacteria</taxon>
        <taxon>Pseudomonadati</taxon>
        <taxon>Bacteroidota</taxon>
        <taxon>Cytophagia</taxon>
        <taxon>Cytophagales</taxon>
        <taxon>Hymenobacteraceae</taxon>
        <taxon>Adhaeribacter</taxon>
    </lineage>
</organism>
<protein>
    <submittedName>
        <fullName evidence="1">Uncharacterized protein</fullName>
    </submittedName>
</protein>
<dbReference type="Proteomes" id="UP000253919">
    <property type="component" value="Unassembled WGS sequence"/>
</dbReference>
<evidence type="ECO:0000313" key="1">
    <source>
        <dbReference type="EMBL" id="RDC65162.1"/>
    </source>
</evidence>
<proteinExistence type="predicted"/>
<name>A0A369QLB3_9BACT</name>
<comment type="caution">
    <text evidence="1">The sequence shown here is derived from an EMBL/GenBank/DDBJ whole genome shotgun (WGS) entry which is preliminary data.</text>
</comment>
<gene>
    <name evidence="1" type="ORF">AHMF7616_03792</name>
</gene>
<sequence>MFGFNWERALLHTFKYLFGKSKESLATCKRQLGFTRADQKAYALWLQQKTYLNWTPDLFKAYHFAKAGIRPSYKLERLQQPGTNGVIFFFDDRIGEQNFRFLHELFKDQVMQLGYRLHAADIRTNQKDNVFETIHKYYFTPPPTCLNNSAICNQLYGNVSIDYIVLDAQPSFIRIIANSYLNGAFSTAQPFDELLQYLLVQPSAK</sequence>
<keyword evidence="2" id="KW-1185">Reference proteome</keyword>
<evidence type="ECO:0000313" key="2">
    <source>
        <dbReference type="Proteomes" id="UP000253919"/>
    </source>
</evidence>
<reference evidence="1 2" key="1">
    <citation type="submission" date="2018-04" db="EMBL/GenBank/DDBJ databases">
        <title>Adhaeribacter sp. HMF7616 genome sequencing and assembly.</title>
        <authorList>
            <person name="Kang H."/>
            <person name="Kang J."/>
            <person name="Cha I."/>
            <person name="Kim H."/>
            <person name="Joh K."/>
        </authorList>
    </citation>
    <scope>NUCLEOTIDE SEQUENCE [LARGE SCALE GENOMIC DNA]</scope>
    <source>
        <strain evidence="1 2">HMF7616</strain>
    </source>
</reference>
<dbReference type="EMBL" id="QASA01000001">
    <property type="protein sequence ID" value="RDC65162.1"/>
    <property type="molecule type" value="Genomic_DNA"/>
</dbReference>
<accession>A0A369QLB3</accession>
<dbReference type="AlphaFoldDB" id="A0A369QLB3"/>